<reference evidence="1 2" key="1">
    <citation type="journal article" date="2014" name="Genome Announc.">
        <title>Draft Genome Sequences of Three Strains of Bacteroides pyogenes Isolated from a Cat and Swine.</title>
        <authorList>
            <person name="Sakamoto M."/>
            <person name="Oshima K."/>
            <person name="Suda W."/>
            <person name="Kitamura K."/>
            <person name="Iida T."/>
            <person name="Hattori M."/>
            <person name="Ohkuma M."/>
        </authorList>
    </citation>
    <scope>NUCLEOTIDE SEQUENCE [LARGE SCALE GENOMIC DNA]</scope>
    <source>
        <strain evidence="1 2">JCM 6292</strain>
    </source>
</reference>
<organism evidence="1 2">
    <name type="scientific">Bacteroides pyogenes JCM 6292</name>
    <dbReference type="NCBI Taxonomy" id="1235809"/>
    <lineage>
        <taxon>Bacteria</taxon>
        <taxon>Pseudomonadati</taxon>
        <taxon>Bacteroidota</taxon>
        <taxon>Bacteroidia</taxon>
        <taxon>Bacteroidales</taxon>
        <taxon>Bacteroidaceae</taxon>
        <taxon>Bacteroides</taxon>
    </lineage>
</organism>
<dbReference type="EMBL" id="BAIQ01000003">
    <property type="protein sequence ID" value="GAE14322.1"/>
    <property type="molecule type" value="Genomic_DNA"/>
</dbReference>
<evidence type="ECO:0000313" key="2">
    <source>
        <dbReference type="Proteomes" id="UP000018861"/>
    </source>
</evidence>
<sequence length="69" mass="8339">MKGTFDEFNSLFIIFFFNVFCCKNKSIKCSKNNYFKRKKSQPFPKPFPFFATDPEIIKRISYLCKKEVY</sequence>
<comment type="caution">
    <text evidence="1">The sequence shown here is derived from an EMBL/GenBank/DDBJ whole genome shotgun (WGS) entry which is preliminary data.</text>
</comment>
<protein>
    <submittedName>
        <fullName evidence="1">Uncharacterized protein</fullName>
    </submittedName>
</protein>
<dbReference type="Proteomes" id="UP000018861">
    <property type="component" value="Unassembled WGS sequence"/>
</dbReference>
<evidence type="ECO:0000313" key="1">
    <source>
        <dbReference type="EMBL" id="GAE14322.1"/>
    </source>
</evidence>
<name>W4P3N4_9BACE</name>
<accession>W4P3N4</accession>
<proteinExistence type="predicted"/>
<dbReference type="AlphaFoldDB" id="W4P3N4"/>
<gene>
    <name evidence="1" type="ORF">JCM6292_444</name>
</gene>